<dbReference type="InterPro" id="IPR051540">
    <property type="entry name" value="S-2-haloacid_dehalogenase"/>
</dbReference>
<organism evidence="2 3">
    <name type="scientific">Congzhengia minquanensis</name>
    <dbReference type="NCBI Taxonomy" id="2763657"/>
    <lineage>
        <taxon>Bacteria</taxon>
        <taxon>Bacillati</taxon>
        <taxon>Bacillota</taxon>
        <taxon>Clostridia</taxon>
        <taxon>Eubacteriales</taxon>
        <taxon>Oscillospiraceae</taxon>
        <taxon>Congzhengia</taxon>
    </lineage>
</organism>
<keyword evidence="3" id="KW-1185">Reference proteome</keyword>
<dbReference type="NCBIfam" id="TIGR01668">
    <property type="entry name" value="YqeG_hyp_ppase"/>
    <property type="match status" value="1"/>
</dbReference>
<dbReference type="AlphaFoldDB" id="A0A926HYD1"/>
<sequence>MFHNLVPDLFVHDISAIDLNKLKENGISAVILDLDNTLDSHETKTPSARALSFLEELKAGGFLVCVISNGKRRRVEAYLVGFEIPFVADAGKPLKKSYRKALNTLGCRQENTAFVGDQIFTDTWGANRMGLFTILVEPIEAFETPLFYIKRALERFVKAKLLKE</sequence>
<keyword evidence="1" id="KW-0378">Hydrolase</keyword>
<dbReference type="InterPro" id="IPR006439">
    <property type="entry name" value="HAD-SF_hydro_IA"/>
</dbReference>
<accession>A0A926HYD1</accession>
<dbReference type="EMBL" id="JACRSU010000001">
    <property type="protein sequence ID" value="MBC8539676.1"/>
    <property type="molecule type" value="Genomic_DNA"/>
</dbReference>
<dbReference type="PANTHER" id="PTHR43316:SF8">
    <property type="entry name" value="HAD FAMILY HYDROLASE"/>
    <property type="match status" value="1"/>
</dbReference>
<name>A0A926HYD1_9FIRM</name>
<dbReference type="InterPro" id="IPR010021">
    <property type="entry name" value="PGPP1/Gep4"/>
</dbReference>
<proteinExistence type="predicted"/>
<dbReference type="Pfam" id="PF13242">
    <property type="entry name" value="Hydrolase_like"/>
    <property type="match status" value="1"/>
</dbReference>
<evidence type="ECO:0000313" key="3">
    <source>
        <dbReference type="Proteomes" id="UP000611762"/>
    </source>
</evidence>
<dbReference type="PANTHER" id="PTHR43316">
    <property type="entry name" value="HYDROLASE, HALOACID DELAHOGENASE-RELATED"/>
    <property type="match status" value="1"/>
</dbReference>
<dbReference type="InterPro" id="IPR027706">
    <property type="entry name" value="PGP_Pase"/>
</dbReference>
<dbReference type="Pfam" id="PF09419">
    <property type="entry name" value="PGP_phosphatase"/>
    <property type="match status" value="1"/>
</dbReference>
<dbReference type="InterPro" id="IPR036412">
    <property type="entry name" value="HAD-like_sf"/>
</dbReference>
<reference evidence="2" key="1">
    <citation type="submission" date="2020-08" db="EMBL/GenBank/DDBJ databases">
        <title>Genome public.</title>
        <authorList>
            <person name="Liu C."/>
            <person name="Sun Q."/>
        </authorList>
    </citation>
    <scope>NUCLEOTIDE SEQUENCE</scope>
    <source>
        <strain evidence="2">H8</strain>
    </source>
</reference>
<evidence type="ECO:0000256" key="1">
    <source>
        <dbReference type="ARBA" id="ARBA00022801"/>
    </source>
</evidence>
<dbReference type="NCBIfam" id="TIGR01662">
    <property type="entry name" value="HAD-SF-IIIA"/>
    <property type="match status" value="1"/>
</dbReference>
<dbReference type="Gene3D" id="3.40.50.1000">
    <property type="entry name" value="HAD superfamily/HAD-like"/>
    <property type="match status" value="1"/>
</dbReference>
<protein>
    <submittedName>
        <fullName evidence="2">YqeG family HAD IIIA-type phosphatase</fullName>
    </submittedName>
</protein>
<dbReference type="NCBIfam" id="TIGR01549">
    <property type="entry name" value="HAD-SF-IA-v1"/>
    <property type="match status" value="1"/>
</dbReference>
<dbReference type="SUPFAM" id="SSF56784">
    <property type="entry name" value="HAD-like"/>
    <property type="match status" value="1"/>
</dbReference>
<evidence type="ECO:0000313" key="2">
    <source>
        <dbReference type="EMBL" id="MBC8539676.1"/>
    </source>
</evidence>
<comment type="caution">
    <text evidence="2">The sequence shown here is derived from an EMBL/GenBank/DDBJ whole genome shotgun (WGS) entry which is preliminary data.</text>
</comment>
<gene>
    <name evidence="2" type="ORF">H8698_01645</name>
</gene>
<dbReference type="InterPro" id="IPR023214">
    <property type="entry name" value="HAD_sf"/>
</dbReference>
<dbReference type="GO" id="GO:0008962">
    <property type="term" value="F:phosphatidylglycerophosphatase activity"/>
    <property type="evidence" value="ECO:0007669"/>
    <property type="project" value="InterPro"/>
</dbReference>
<dbReference type="RefSeq" id="WP_249310889.1">
    <property type="nucleotide sequence ID" value="NZ_JACRSU010000001.1"/>
</dbReference>
<dbReference type="InterPro" id="IPR006549">
    <property type="entry name" value="HAD-SF_hydro_IIIA"/>
</dbReference>
<dbReference type="Proteomes" id="UP000611762">
    <property type="component" value="Unassembled WGS sequence"/>
</dbReference>